<reference evidence="2 3" key="1">
    <citation type="journal article" date="2021" name="Elife">
        <title>Chloroplast acquisition without the gene transfer in kleptoplastic sea slugs, Plakobranchus ocellatus.</title>
        <authorList>
            <person name="Maeda T."/>
            <person name="Takahashi S."/>
            <person name="Yoshida T."/>
            <person name="Shimamura S."/>
            <person name="Takaki Y."/>
            <person name="Nagai Y."/>
            <person name="Toyoda A."/>
            <person name="Suzuki Y."/>
            <person name="Arimoto A."/>
            <person name="Ishii H."/>
            <person name="Satoh N."/>
            <person name="Nishiyama T."/>
            <person name="Hasebe M."/>
            <person name="Maruyama T."/>
            <person name="Minagawa J."/>
            <person name="Obokata J."/>
            <person name="Shigenobu S."/>
        </authorList>
    </citation>
    <scope>NUCLEOTIDE SEQUENCE [LARGE SCALE GENOMIC DNA]</scope>
</reference>
<name>A0AAV3ZSL0_9GAST</name>
<proteinExistence type="predicted"/>
<protein>
    <submittedName>
        <fullName evidence="2">Uncharacterized protein</fullName>
    </submittedName>
</protein>
<accession>A0AAV3ZSL0</accession>
<feature type="region of interest" description="Disordered" evidence="1">
    <location>
        <begin position="1"/>
        <end position="81"/>
    </location>
</feature>
<dbReference type="AlphaFoldDB" id="A0AAV3ZSL0"/>
<evidence type="ECO:0000313" key="2">
    <source>
        <dbReference type="EMBL" id="GFN97497.1"/>
    </source>
</evidence>
<dbReference type="EMBL" id="BLXT01002779">
    <property type="protein sequence ID" value="GFN97497.1"/>
    <property type="molecule type" value="Genomic_DNA"/>
</dbReference>
<feature type="compositionally biased region" description="Basic and acidic residues" evidence="1">
    <location>
        <begin position="1"/>
        <end position="16"/>
    </location>
</feature>
<organism evidence="2 3">
    <name type="scientific">Plakobranchus ocellatus</name>
    <dbReference type="NCBI Taxonomy" id="259542"/>
    <lineage>
        <taxon>Eukaryota</taxon>
        <taxon>Metazoa</taxon>
        <taxon>Spiralia</taxon>
        <taxon>Lophotrochozoa</taxon>
        <taxon>Mollusca</taxon>
        <taxon>Gastropoda</taxon>
        <taxon>Heterobranchia</taxon>
        <taxon>Euthyneura</taxon>
        <taxon>Panpulmonata</taxon>
        <taxon>Sacoglossa</taxon>
        <taxon>Placobranchoidea</taxon>
        <taxon>Plakobranchidae</taxon>
        <taxon>Plakobranchus</taxon>
    </lineage>
</organism>
<sequence length="147" mass="16803">MHKTGVPDDYIHHENQDDASIEGQAEQENHDLLPRPQERRELQKEGEAERENREDVIRVDANDEDLQKRGRKRTRNPNEWKRNIQKRLKYTGKAYVSTTGKEKSAKTIGASCGVSCALRCSSHFEARETLLRAIGAAGSRENNDTLF</sequence>
<evidence type="ECO:0000313" key="3">
    <source>
        <dbReference type="Proteomes" id="UP000735302"/>
    </source>
</evidence>
<keyword evidence="3" id="KW-1185">Reference proteome</keyword>
<comment type="caution">
    <text evidence="2">The sequence shown here is derived from an EMBL/GenBank/DDBJ whole genome shotgun (WGS) entry which is preliminary data.</text>
</comment>
<evidence type="ECO:0000256" key="1">
    <source>
        <dbReference type="SAM" id="MobiDB-lite"/>
    </source>
</evidence>
<feature type="compositionally biased region" description="Basic and acidic residues" evidence="1">
    <location>
        <begin position="27"/>
        <end position="68"/>
    </location>
</feature>
<dbReference type="Proteomes" id="UP000735302">
    <property type="component" value="Unassembled WGS sequence"/>
</dbReference>
<gene>
    <name evidence="2" type="ORF">PoB_002400300</name>
</gene>